<evidence type="ECO:0000256" key="2">
    <source>
        <dbReference type="SAM" id="Phobius"/>
    </source>
</evidence>
<keyword evidence="2" id="KW-0472">Membrane</keyword>
<comment type="caution">
    <text evidence="3">The sequence shown here is derived from an EMBL/GenBank/DDBJ whole genome shotgun (WGS) entry which is preliminary data.</text>
</comment>
<accession>A0ABC8SHX6</accession>
<protein>
    <submittedName>
        <fullName evidence="3">Uncharacterized protein</fullName>
    </submittedName>
</protein>
<feature type="region of interest" description="Disordered" evidence="1">
    <location>
        <begin position="130"/>
        <end position="153"/>
    </location>
</feature>
<evidence type="ECO:0000313" key="4">
    <source>
        <dbReference type="Proteomes" id="UP001642360"/>
    </source>
</evidence>
<sequence length="181" mass="20291">MVVVLSKSGFGRQNDWLMRVAESGCSWWWVEVAKLYVSSSLPSTLLCVCENYLCNTIILTLYLGPKNPPSPVTTTTIKDGGISGLWWAEAQGEKKIIRALTILVLHTALFFMGFFSIYIRRFTRYENDGSTDVRRRRQPSPLSSSSLRPHHYPKGLDPATVKSLGVVQITVDHGVSELNED</sequence>
<evidence type="ECO:0000313" key="3">
    <source>
        <dbReference type="EMBL" id="CAK9154182.1"/>
    </source>
</evidence>
<name>A0ABC8SHX6_9AQUA</name>
<proteinExistence type="predicted"/>
<keyword evidence="2" id="KW-0812">Transmembrane</keyword>
<organism evidence="3 4">
    <name type="scientific">Ilex paraguariensis</name>
    <name type="common">yerba mate</name>
    <dbReference type="NCBI Taxonomy" id="185542"/>
    <lineage>
        <taxon>Eukaryota</taxon>
        <taxon>Viridiplantae</taxon>
        <taxon>Streptophyta</taxon>
        <taxon>Embryophyta</taxon>
        <taxon>Tracheophyta</taxon>
        <taxon>Spermatophyta</taxon>
        <taxon>Magnoliopsida</taxon>
        <taxon>eudicotyledons</taxon>
        <taxon>Gunneridae</taxon>
        <taxon>Pentapetalae</taxon>
        <taxon>asterids</taxon>
        <taxon>campanulids</taxon>
        <taxon>Aquifoliales</taxon>
        <taxon>Aquifoliaceae</taxon>
        <taxon>Ilex</taxon>
    </lineage>
</organism>
<gene>
    <name evidence="3" type="ORF">ILEXP_LOCUS22489</name>
</gene>
<dbReference type="Proteomes" id="UP001642360">
    <property type="component" value="Unassembled WGS sequence"/>
</dbReference>
<keyword evidence="4" id="KW-1185">Reference proteome</keyword>
<dbReference type="EMBL" id="CAUOFW020002502">
    <property type="protein sequence ID" value="CAK9154182.1"/>
    <property type="molecule type" value="Genomic_DNA"/>
</dbReference>
<feature type="transmembrane region" description="Helical" evidence="2">
    <location>
        <begin position="96"/>
        <end position="119"/>
    </location>
</feature>
<evidence type="ECO:0000256" key="1">
    <source>
        <dbReference type="SAM" id="MobiDB-lite"/>
    </source>
</evidence>
<dbReference type="AlphaFoldDB" id="A0ABC8SHX6"/>
<keyword evidence="2" id="KW-1133">Transmembrane helix</keyword>
<reference evidence="3 4" key="1">
    <citation type="submission" date="2024-02" db="EMBL/GenBank/DDBJ databases">
        <authorList>
            <person name="Vignale AGUSTIN F."/>
            <person name="Sosa J E."/>
            <person name="Modenutti C."/>
        </authorList>
    </citation>
    <scope>NUCLEOTIDE SEQUENCE [LARGE SCALE GENOMIC DNA]</scope>
</reference>